<evidence type="ECO:0000313" key="10">
    <source>
        <dbReference type="Proteomes" id="UP000023755"/>
    </source>
</evidence>
<dbReference type="OrthoDB" id="9796185at2"/>
<comment type="function">
    <text evidence="8">This protein is part of the stalk that links CF(0) to CF(1). It either transmits conformational changes from CF(0) to CF(1) or is implicated in proton conduction.</text>
</comment>
<gene>
    <name evidence="8 9" type="primary">atpH</name>
    <name evidence="9" type="ORF">NHE_0120</name>
</gene>
<dbReference type="InterPro" id="IPR026015">
    <property type="entry name" value="ATP_synth_OSCP/delta_N_sf"/>
</dbReference>
<comment type="function">
    <text evidence="8">F(1)F(0) ATP synthase produces ATP from ADP in the presence of a proton or sodium gradient. F-type ATPases consist of two structural domains, F(1) containing the extramembraneous catalytic core and F(0) containing the membrane proton channel, linked together by a central stalk and a peripheral stalk. During catalysis, ATP synthesis in the catalytic domain of F(1) is coupled via a rotary mechanism of the central stalk subunits to proton translocation.</text>
</comment>
<dbReference type="Proteomes" id="UP000023755">
    <property type="component" value="Chromosome"/>
</dbReference>
<dbReference type="EMBL" id="CP007481">
    <property type="protein sequence ID" value="AHX11090.1"/>
    <property type="molecule type" value="Genomic_DNA"/>
</dbReference>
<reference evidence="9 10" key="1">
    <citation type="submission" date="2014-03" db="EMBL/GenBank/DDBJ databases">
        <title>Sequencing and Comparison of Genomes and Transcriptome Profiles of Human Ehrlichiosis Agents.</title>
        <authorList>
            <person name="Lin M."/>
            <person name="Daugherty S.C."/>
            <person name="Nagaraj S."/>
            <person name="Cheng Z."/>
            <person name="Xiong Q."/>
            <person name="Lin F.-Y."/>
            <person name="Sengamalay N."/>
            <person name="Ott S."/>
            <person name="Godinez A."/>
            <person name="Tallon L.J."/>
            <person name="Sadzewicz L."/>
            <person name="Fraser C.M."/>
            <person name="Dunning Hotopp J.C."/>
            <person name="Rikihisa Y."/>
        </authorList>
    </citation>
    <scope>NUCLEOTIDE SEQUENCE [LARGE SCALE GENOMIC DNA]</scope>
    <source>
        <strain evidence="9 10">Oregon</strain>
    </source>
</reference>
<keyword evidence="8" id="KW-1003">Cell membrane</keyword>
<dbReference type="Pfam" id="PF00213">
    <property type="entry name" value="OSCP"/>
    <property type="match status" value="1"/>
</dbReference>
<dbReference type="STRING" id="1286528.NHE_0120"/>
<keyword evidence="5 8" id="KW-0472">Membrane</keyword>
<evidence type="ECO:0000256" key="5">
    <source>
        <dbReference type="ARBA" id="ARBA00023136"/>
    </source>
</evidence>
<protein>
    <recommendedName>
        <fullName evidence="8">ATP synthase subunit delta</fullName>
    </recommendedName>
    <alternativeName>
        <fullName evidence="8">ATP synthase F(1) sector subunit delta</fullName>
    </alternativeName>
    <alternativeName>
        <fullName evidence="8">F-type ATPase subunit delta</fullName>
        <shortName evidence="8">F-ATPase subunit delta</shortName>
    </alternativeName>
</protein>
<evidence type="ECO:0000313" key="9">
    <source>
        <dbReference type="EMBL" id="AHX11090.1"/>
    </source>
</evidence>
<organism evidence="9 10">
    <name type="scientific">Neorickettsia helminthoeca str. Oregon</name>
    <dbReference type="NCBI Taxonomy" id="1286528"/>
    <lineage>
        <taxon>Bacteria</taxon>
        <taxon>Pseudomonadati</taxon>
        <taxon>Pseudomonadota</taxon>
        <taxon>Alphaproteobacteria</taxon>
        <taxon>Rickettsiales</taxon>
        <taxon>Anaplasmataceae</taxon>
        <taxon>Neorickettsia</taxon>
    </lineage>
</organism>
<evidence type="ECO:0000256" key="7">
    <source>
        <dbReference type="ARBA" id="ARBA00023310"/>
    </source>
</evidence>
<evidence type="ECO:0000256" key="4">
    <source>
        <dbReference type="ARBA" id="ARBA00023065"/>
    </source>
</evidence>
<proteinExistence type="inferred from homology"/>
<comment type="subcellular location">
    <subcellularLocation>
        <location evidence="8">Cell membrane</location>
        <topology evidence="8">Peripheral membrane protein</topology>
    </subcellularLocation>
    <subcellularLocation>
        <location evidence="1">Membrane</location>
    </subcellularLocation>
</comment>
<keyword evidence="3 8" id="KW-0375">Hydrogen ion transport</keyword>
<dbReference type="PRINTS" id="PR00125">
    <property type="entry name" value="ATPASEDELTA"/>
</dbReference>
<dbReference type="SUPFAM" id="SSF47928">
    <property type="entry name" value="N-terminal domain of the delta subunit of the F1F0-ATP synthase"/>
    <property type="match status" value="1"/>
</dbReference>
<dbReference type="KEGG" id="nhm:NHE_0120"/>
<dbReference type="NCBIfam" id="TIGR01145">
    <property type="entry name" value="ATP_synt_delta"/>
    <property type="match status" value="1"/>
</dbReference>
<evidence type="ECO:0000256" key="6">
    <source>
        <dbReference type="ARBA" id="ARBA00023196"/>
    </source>
</evidence>
<dbReference type="HAMAP" id="MF_01416">
    <property type="entry name" value="ATP_synth_delta_bact"/>
    <property type="match status" value="1"/>
</dbReference>
<comment type="similarity">
    <text evidence="8">Belongs to the ATPase delta chain family.</text>
</comment>
<dbReference type="GO" id="GO:0045259">
    <property type="term" value="C:proton-transporting ATP synthase complex"/>
    <property type="evidence" value="ECO:0007669"/>
    <property type="project" value="UniProtKB-KW"/>
</dbReference>
<dbReference type="AlphaFoldDB" id="X5HL63"/>
<sequence>MQEYIANRYARSLYEVCADELEKVAHEFIALLRENDFLSSTRIASAMKVHVVENIGVPVALRNLCKILLTNHRGALCSKVLTEYLKIVKKNRGEIDVLVESYTDLNTKAEKSIIAALVGIFPEFKKVNIVQKINSGLLGGFTIKMNSIMIDLSIIGRLEKYRSMSHGAISEMI</sequence>
<dbReference type="PANTHER" id="PTHR11910">
    <property type="entry name" value="ATP SYNTHASE DELTA CHAIN"/>
    <property type="match status" value="1"/>
</dbReference>
<keyword evidence="7 8" id="KW-0066">ATP synthesis</keyword>
<accession>X5HL63</accession>
<keyword evidence="10" id="KW-1185">Reference proteome</keyword>
<dbReference type="GO" id="GO:0016787">
    <property type="term" value="F:hydrolase activity"/>
    <property type="evidence" value="ECO:0007669"/>
    <property type="project" value="UniProtKB-KW"/>
</dbReference>
<keyword evidence="4 8" id="KW-0406">Ion transport</keyword>
<dbReference type="HOGENOM" id="CLU_1546009_0_0_5"/>
<name>X5HL63_9RICK</name>
<evidence type="ECO:0000256" key="3">
    <source>
        <dbReference type="ARBA" id="ARBA00022781"/>
    </source>
</evidence>
<dbReference type="GO" id="GO:0046933">
    <property type="term" value="F:proton-transporting ATP synthase activity, rotational mechanism"/>
    <property type="evidence" value="ECO:0007669"/>
    <property type="project" value="UniProtKB-UniRule"/>
</dbReference>
<dbReference type="RefSeq" id="WP_038558831.1">
    <property type="nucleotide sequence ID" value="NZ_CP007481.1"/>
</dbReference>
<dbReference type="Gene3D" id="1.10.520.20">
    <property type="entry name" value="N-terminal domain of the delta subunit of the F1F0-ATP synthase"/>
    <property type="match status" value="1"/>
</dbReference>
<keyword evidence="2 8" id="KW-0813">Transport</keyword>
<keyword evidence="6 8" id="KW-0139">CF(1)</keyword>
<dbReference type="InterPro" id="IPR000711">
    <property type="entry name" value="ATPase_OSCP/dsu"/>
</dbReference>
<dbReference type="GO" id="GO:0005886">
    <property type="term" value="C:plasma membrane"/>
    <property type="evidence" value="ECO:0007669"/>
    <property type="project" value="UniProtKB-SubCell"/>
</dbReference>
<evidence type="ECO:0000256" key="8">
    <source>
        <dbReference type="HAMAP-Rule" id="MF_01416"/>
    </source>
</evidence>
<keyword evidence="9" id="KW-0378">Hydrolase</keyword>
<evidence type="ECO:0000256" key="1">
    <source>
        <dbReference type="ARBA" id="ARBA00004370"/>
    </source>
</evidence>
<evidence type="ECO:0000256" key="2">
    <source>
        <dbReference type="ARBA" id="ARBA00022448"/>
    </source>
</evidence>